<organism evidence="2 3">
    <name type="scientific">Eragrostis curvula</name>
    <name type="common">weeping love grass</name>
    <dbReference type="NCBI Taxonomy" id="38414"/>
    <lineage>
        <taxon>Eukaryota</taxon>
        <taxon>Viridiplantae</taxon>
        <taxon>Streptophyta</taxon>
        <taxon>Embryophyta</taxon>
        <taxon>Tracheophyta</taxon>
        <taxon>Spermatophyta</taxon>
        <taxon>Magnoliopsida</taxon>
        <taxon>Liliopsida</taxon>
        <taxon>Poales</taxon>
        <taxon>Poaceae</taxon>
        <taxon>PACMAD clade</taxon>
        <taxon>Chloridoideae</taxon>
        <taxon>Eragrostideae</taxon>
        <taxon>Eragrostidinae</taxon>
        <taxon>Eragrostis</taxon>
    </lineage>
</organism>
<proteinExistence type="predicted"/>
<name>A0A5J9SVA8_9POAL</name>
<accession>A0A5J9SVA8</accession>
<evidence type="ECO:0000259" key="1">
    <source>
        <dbReference type="PROSITE" id="PS51277"/>
    </source>
</evidence>
<dbReference type="PROSITE" id="PS51277">
    <property type="entry name" value="BURP"/>
    <property type="match status" value="1"/>
</dbReference>
<sequence>MDGYDTLAAFSIPANVSATLSLCQSPPCAGEVKACTTSLEGTVRSAMDMLGADKDGGGVWVVTSTVLRGGLPQ</sequence>
<dbReference type="EMBL" id="RWGY01000268">
    <property type="protein sequence ID" value="TVU02857.1"/>
    <property type="molecule type" value="Genomic_DNA"/>
</dbReference>
<dbReference type="AlphaFoldDB" id="A0A5J9SVA8"/>
<dbReference type="InterPro" id="IPR004873">
    <property type="entry name" value="BURP_dom"/>
</dbReference>
<gene>
    <name evidence="2" type="ORF">EJB05_51643</name>
</gene>
<reference evidence="2 3" key="1">
    <citation type="journal article" date="2019" name="Sci. Rep.">
        <title>A high-quality genome of Eragrostis curvula grass provides insights into Poaceae evolution and supports new strategies to enhance forage quality.</title>
        <authorList>
            <person name="Carballo J."/>
            <person name="Santos B.A.C.M."/>
            <person name="Zappacosta D."/>
            <person name="Garbus I."/>
            <person name="Selva J.P."/>
            <person name="Gallo C.A."/>
            <person name="Diaz A."/>
            <person name="Albertini E."/>
            <person name="Caccamo M."/>
            <person name="Echenique V."/>
        </authorList>
    </citation>
    <scope>NUCLEOTIDE SEQUENCE [LARGE SCALE GENOMIC DNA]</scope>
    <source>
        <strain evidence="3">cv. Victoria</strain>
        <tissue evidence="2">Leaf</tissue>
    </source>
</reference>
<dbReference type="OrthoDB" id="1909293at2759"/>
<evidence type="ECO:0000313" key="3">
    <source>
        <dbReference type="Proteomes" id="UP000324897"/>
    </source>
</evidence>
<keyword evidence="3" id="KW-1185">Reference proteome</keyword>
<comment type="caution">
    <text evidence="2">The sequence shown here is derived from an EMBL/GenBank/DDBJ whole genome shotgun (WGS) entry which is preliminary data.</text>
</comment>
<dbReference type="Pfam" id="PF03181">
    <property type="entry name" value="BURP"/>
    <property type="match status" value="1"/>
</dbReference>
<dbReference type="Gramene" id="TVU02857">
    <property type="protein sequence ID" value="TVU02857"/>
    <property type="gene ID" value="EJB05_51643"/>
</dbReference>
<protein>
    <recommendedName>
        <fullName evidence="1">BURP domain-containing protein</fullName>
    </recommendedName>
</protein>
<feature type="domain" description="BURP" evidence="1">
    <location>
        <begin position="1"/>
        <end position="73"/>
    </location>
</feature>
<evidence type="ECO:0000313" key="2">
    <source>
        <dbReference type="EMBL" id="TVU02857.1"/>
    </source>
</evidence>
<dbReference type="Proteomes" id="UP000324897">
    <property type="component" value="Unassembled WGS sequence"/>
</dbReference>